<reference evidence="1 2" key="1">
    <citation type="journal article" date="2021" name="Commun. Biol.">
        <title>The genome of Shorea leprosula (Dipterocarpaceae) highlights the ecological relevance of drought in aseasonal tropical rainforests.</title>
        <authorList>
            <person name="Ng K.K.S."/>
            <person name="Kobayashi M.J."/>
            <person name="Fawcett J.A."/>
            <person name="Hatakeyama M."/>
            <person name="Paape T."/>
            <person name="Ng C.H."/>
            <person name="Ang C.C."/>
            <person name="Tnah L.H."/>
            <person name="Lee C.T."/>
            <person name="Nishiyama T."/>
            <person name="Sese J."/>
            <person name="O'Brien M.J."/>
            <person name="Copetti D."/>
            <person name="Mohd Noor M.I."/>
            <person name="Ong R.C."/>
            <person name="Putra M."/>
            <person name="Sireger I.Z."/>
            <person name="Indrioko S."/>
            <person name="Kosugi Y."/>
            <person name="Izuno A."/>
            <person name="Isagi Y."/>
            <person name="Lee S.L."/>
            <person name="Shimizu K.K."/>
        </authorList>
    </citation>
    <scope>NUCLEOTIDE SEQUENCE [LARGE SCALE GENOMIC DNA]</scope>
    <source>
        <strain evidence="1">214</strain>
    </source>
</reference>
<dbReference type="AlphaFoldDB" id="A0AAV5MW99"/>
<organism evidence="1 2">
    <name type="scientific">Rubroshorea leprosula</name>
    <dbReference type="NCBI Taxonomy" id="152421"/>
    <lineage>
        <taxon>Eukaryota</taxon>
        <taxon>Viridiplantae</taxon>
        <taxon>Streptophyta</taxon>
        <taxon>Embryophyta</taxon>
        <taxon>Tracheophyta</taxon>
        <taxon>Spermatophyta</taxon>
        <taxon>Magnoliopsida</taxon>
        <taxon>eudicotyledons</taxon>
        <taxon>Gunneridae</taxon>
        <taxon>Pentapetalae</taxon>
        <taxon>rosids</taxon>
        <taxon>malvids</taxon>
        <taxon>Malvales</taxon>
        <taxon>Dipterocarpaceae</taxon>
        <taxon>Rubroshorea</taxon>
    </lineage>
</organism>
<evidence type="ECO:0000313" key="2">
    <source>
        <dbReference type="Proteomes" id="UP001054252"/>
    </source>
</evidence>
<evidence type="ECO:0000313" key="1">
    <source>
        <dbReference type="EMBL" id="GKV53138.1"/>
    </source>
</evidence>
<comment type="caution">
    <text evidence="1">The sequence shown here is derived from an EMBL/GenBank/DDBJ whole genome shotgun (WGS) entry which is preliminary data.</text>
</comment>
<name>A0AAV5MW99_9ROSI</name>
<keyword evidence="2" id="KW-1185">Reference proteome</keyword>
<accession>A0AAV5MW99</accession>
<dbReference type="EMBL" id="BPVZ01001105">
    <property type="protein sequence ID" value="GKV53138.1"/>
    <property type="molecule type" value="Genomic_DNA"/>
</dbReference>
<protein>
    <submittedName>
        <fullName evidence="1">Uncharacterized protein</fullName>
    </submittedName>
</protein>
<gene>
    <name evidence="1" type="ORF">SLEP1_g59680</name>
</gene>
<dbReference type="Proteomes" id="UP001054252">
    <property type="component" value="Unassembled WGS sequence"/>
</dbReference>
<proteinExistence type="predicted"/>
<sequence>MVTNLRKFLKQCNMTNRTTAQYIKQNTFKVSNPPLTSRPTSSLAGIFLCTMLCLQKYKMSHRKLLKSIKLSSPLLQP</sequence>